<dbReference type="AlphaFoldDB" id="A0A3P3W5R9"/>
<dbReference type="EMBL" id="RQVQ01000020">
    <property type="protein sequence ID" value="RRJ90034.1"/>
    <property type="molecule type" value="Genomic_DNA"/>
</dbReference>
<evidence type="ECO:0000313" key="1">
    <source>
        <dbReference type="EMBL" id="RRJ90034.1"/>
    </source>
</evidence>
<accession>A0A3P3W5R9</accession>
<dbReference type="RefSeq" id="WP_125019221.1">
    <property type="nucleotide sequence ID" value="NZ_RQVQ01000020.1"/>
</dbReference>
<reference evidence="1 2" key="1">
    <citation type="submission" date="2018-11" db="EMBL/GenBank/DDBJ databases">
        <title>Flavobacterium sp. nov., YIM 102701-2 draft genome.</title>
        <authorList>
            <person name="Li G."/>
            <person name="Jiang Y."/>
        </authorList>
    </citation>
    <scope>NUCLEOTIDE SEQUENCE [LARGE SCALE GENOMIC DNA]</scope>
    <source>
        <strain evidence="1 2">YIM 102701-2</strain>
    </source>
</reference>
<dbReference type="PROSITE" id="PS51257">
    <property type="entry name" value="PROKAR_LIPOPROTEIN"/>
    <property type="match status" value="1"/>
</dbReference>
<sequence>MKIIKFLPLTMILLLASCGKNEMKISRADKTIVPELIKQSPIYIIKDDAGSASINENNTIGNTDWVFSVESNLPIGEILPDVQRLIAKKYAEGMHSDNKKVYFLYIDTVANKTAYLPIDGLEFITEKPTDSLTLRFDKNISTEKFIQEMVKITTADTLPQKTKVFIY</sequence>
<evidence type="ECO:0000313" key="2">
    <source>
        <dbReference type="Proteomes" id="UP000275719"/>
    </source>
</evidence>
<proteinExistence type="predicted"/>
<gene>
    <name evidence="1" type="ORF">EG240_09805</name>
</gene>
<name>A0A3P3W5R9_9FLAO</name>
<dbReference type="OrthoDB" id="1148707at2"/>
<evidence type="ECO:0008006" key="3">
    <source>
        <dbReference type="Google" id="ProtNLM"/>
    </source>
</evidence>
<dbReference type="Proteomes" id="UP000275719">
    <property type="component" value="Unassembled WGS sequence"/>
</dbReference>
<organism evidence="1 2">
    <name type="scientific">Paenimyroides tangerinum</name>
    <dbReference type="NCBI Taxonomy" id="2488728"/>
    <lineage>
        <taxon>Bacteria</taxon>
        <taxon>Pseudomonadati</taxon>
        <taxon>Bacteroidota</taxon>
        <taxon>Flavobacteriia</taxon>
        <taxon>Flavobacteriales</taxon>
        <taxon>Flavobacteriaceae</taxon>
        <taxon>Paenimyroides</taxon>
    </lineage>
</organism>
<keyword evidence="2" id="KW-1185">Reference proteome</keyword>
<comment type="caution">
    <text evidence="1">The sequence shown here is derived from an EMBL/GenBank/DDBJ whole genome shotgun (WGS) entry which is preliminary data.</text>
</comment>
<protein>
    <recommendedName>
        <fullName evidence="3">Lipoprotein</fullName>
    </recommendedName>
</protein>